<reference evidence="1" key="2">
    <citation type="submission" date="2018-05" db="EMBL/GenBank/DDBJ databases">
        <title>OgluRS3 (Oryza glumaepatula Reference Sequence Version 3).</title>
        <authorList>
            <person name="Zhang J."/>
            <person name="Kudrna D."/>
            <person name="Lee S."/>
            <person name="Talag J."/>
            <person name="Welchert J."/>
            <person name="Wing R.A."/>
        </authorList>
    </citation>
    <scope>NUCLEOTIDE SEQUENCE [LARGE SCALE GENOMIC DNA]</scope>
</reference>
<evidence type="ECO:0000313" key="2">
    <source>
        <dbReference type="Proteomes" id="UP000026961"/>
    </source>
</evidence>
<sequence>MVRAKVSCEVRSNTGWLHGRKLGAGQLHQRHGICRLPKLKPLPSILMLDYYLVNLPRELYLHSKKALLPAPPMTSLLLSSSSLSLCIKE</sequence>
<reference evidence="1" key="1">
    <citation type="submission" date="2015-04" db="UniProtKB">
        <authorList>
            <consortium name="EnsemblPlants"/>
        </authorList>
    </citation>
    <scope>IDENTIFICATION</scope>
</reference>
<organism evidence="1">
    <name type="scientific">Oryza glumipatula</name>
    <dbReference type="NCBI Taxonomy" id="40148"/>
    <lineage>
        <taxon>Eukaryota</taxon>
        <taxon>Viridiplantae</taxon>
        <taxon>Streptophyta</taxon>
        <taxon>Embryophyta</taxon>
        <taxon>Tracheophyta</taxon>
        <taxon>Spermatophyta</taxon>
        <taxon>Magnoliopsida</taxon>
        <taxon>Liliopsida</taxon>
        <taxon>Poales</taxon>
        <taxon>Poaceae</taxon>
        <taxon>BOP clade</taxon>
        <taxon>Oryzoideae</taxon>
        <taxon>Oryzeae</taxon>
        <taxon>Oryzinae</taxon>
        <taxon>Oryza</taxon>
    </lineage>
</organism>
<dbReference type="Gramene" id="OGLUM05G10940.1">
    <property type="protein sequence ID" value="OGLUM05G10940.1"/>
    <property type="gene ID" value="OGLUM05G10940"/>
</dbReference>
<dbReference type="EnsemblPlants" id="OGLUM05G10940.1">
    <property type="protein sequence ID" value="OGLUM05G10940.1"/>
    <property type="gene ID" value="OGLUM05G10940"/>
</dbReference>
<name>A0A0D9ZWX7_9ORYZ</name>
<dbReference type="AlphaFoldDB" id="A0A0D9ZWX7"/>
<proteinExistence type="predicted"/>
<evidence type="ECO:0000313" key="1">
    <source>
        <dbReference type="EnsemblPlants" id="OGLUM05G10940.1"/>
    </source>
</evidence>
<dbReference type="Proteomes" id="UP000026961">
    <property type="component" value="Chromosome 5"/>
</dbReference>
<accession>A0A0D9ZWX7</accession>
<protein>
    <submittedName>
        <fullName evidence="1">Uncharacterized protein</fullName>
    </submittedName>
</protein>
<dbReference type="HOGENOM" id="CLU_2458427_0_0_1"/>
<keyword evidence="2" id="KW-1185">Reference proteome</keyword>